<evidence type="ECO:0000313" key="4">
    <source>
        <dbReference type="EMBL" id="KAF2894270.1"/>
    </source>
</evidence>
<dbReference type="InterPro" id="IPR036291">
    <property type="entry name" value="NAD(P)-bd_dom_sf"/>
</dbReference>
<dbReference type="PRINTS" id="PR00080">
    <property type="entry name" value="SDRFAMILY"/>
</dbReference>
<comment type="caution">
    <text evidence="4">The sequence shown here is derived from an EMBL/GenBank/DDBJ whole genome shotgun (WGS) entry which is preliminary data.</text>
</comment>
<organism evidence="4 5">
    <name type="scientific">Ignelater luminosus</name>
    <name type="common">Cucubano</name>
    <name type="synonym">Pyrophorus luminosus</name>
    <dbReference type="NCBI Taxonomy" id="2038154"/>
    <lineage>
        <taxon>Eukaryota</taxon>
        <taxon>Metazoa</taxon>
        <taxon>Ecdysozoa</taxon>
        <taxon>Arthropoda</taxon>
        <taxon>Hexapoda</taxon>
        <taxon>Insecta</taxon>
        <taxon>Pterygota</taxon>
        <taxon>Neoptera</taxon>
        <taxon>Endopterygota</taxon>
        <taxon>Coleoptera</taxon>
        <taxon>Polyphaga</taxon>
        <taxon>Elateriformia</taxon>
        <taxon>Elateroidea</taxon>
        <taxon>Elateridae</taxon>
        <taxon>Agrypninae</taxon>
        <taxon>Pyrophorini</taxon>
        <taxon>Ignelater</taxon>
    </lineage>
</organism>
<proteinExistence type="inferred from homology"/>
<dbReference type="Gene3D" id="3.40.50.720">
    <property type="entry name" value="NAD(P)-binding Rossmann-like Domain"/>
    <property type="match status" value="1"/>
</dbReference>
<evidence type="ECO:0000256" key="2">
    <source>
        <dbReference type="ARBA" id="ARBA00023002"/>
    </source>
</evidence>
<keyword evidence="5" id="KW-1185">Reference proteome</keyword>
<dbReference type="Proteomes" id="UP000801492">
    <property type="component" value="Unassembled WGS sequence"/>
</dbReference>
<dbReference type="AlphaFoldDB" id="A0A8K0G7A3"/>
<dbReference type="Pfam" id="PF00106">
    <property type="entry name" value="adh_short"/>
    <property type="match status" value="1"/>
</dbReference>
<reference evidence="4" key="1">
    <citation type="submission" date="2019-08" db="EMBL/GenBank/DDBJ databases">
        <title>The genome of the North American firefly Photinus pyralis.</title>
        <authorList>
            <consortium name="Photinus pyralis genome working group"/>
            <person name="Fallon T.R."/>
            <person name="Sander Lower S.E."/>
            <person name="Weng J.-K."/>
        </authorList>
    </citation>
    <scope>NUCLEOTIDE SEQUENCE</scope>
    <source>
        <strain evidence="4">TRF0915ILg1</strain>
        <tissue evidence="4">Whole body</tissue>
    </source>
</reference>
<name>A0A8K0G7A3_IGNLU</name>
<gene>
    <name evidence="4" type="ORF">ILUMI_11902</name>
</gene>
<feature type="non-terminal residue" evidence="4">
    <location>
        <position position="220"/>
    </location>
</feature>
<accession>A0A8K0G7A3</accession>
<dbReference type="PRINTS" id="PR00081">
    <property type="entry name" value="GDHRDH"/>
</dbReference>
<dbReference type="InterPro" id="IPR002347">
    <property type="entry name" value="SDR_fam"/>
</dbReference>
<evidence type="ECO:0000313" key="5">
    <source>
        <dbReference type="Proteomes" id="UP000801492"/>
    </source>
</evidence>
<dbReference type="FunFam" id="3.40.50.720:FF:000047">
    <property type="entry name" value="NADP-dependent L-serine/L-allo-threonine dehydrogenase"/>
    <property type="match status" value="1"/>
</dbReference>
<comment type="similarity">
    <text evidence="1 3">Belongs to the short-chain dehydrogenases/reductases (SDR) family.</text>
</comment>
<protein>
    <recommendedName>
        <fullName evidence="6">Dehydrogenase/reductase SDR family member 11</fullName>
    </recommendedName>
</protein>
<dbReference type="OrthoDB" id="1933717at2759"/>
<dbReference type="PANTHER" id="PTHR43115">
    <property type="entry name" value="DEHYDROGENASE/REDUCTASE SDR FAMILY MEMBER 11"/>
    <property type="match status" value="1"/>
</dbReference>
<dbReference type="EMBL" id="VTPC01007169">
    <property type="protein sequence ID" value="KAF2894270.1"/>
    <property type="molecule type" value="Genomic_DNA"/>
</dbReference>
<sequence>VVGLARRKDKIEELAKNLSDKPGKLHSIATDVSKEKDITEAFDWIKNNLGPVHTLINNAGVTKGSTLIDGSTSLWKETLDVNVLGLCIATREALKNMRENHVDGHIIHINSIFGHHCSRMFNLNVYPASKHAVTALTESLRRELSFNNSKIKITSISPGLVKTDISVVGGVVDRKTWEEFFATYSFLYPEDVANAVMYALATPPHVQIHELVLKPVGEKE</sequence>
<dbReference type="SUPFAM" id="SSF51735">
    <property type="entry name" value="NAD(P)-binding Rossmann-fold domains"/>
    <property type="match status" value="1"/>
</dbReference>
<keyword evidence="2" id="KW-0560">Oxidoreductase</keyword>
<evidence type="ECO:0008006" key="6">
    <source>
        <dbReference type="Google" id="ProtNLM"/>
    </source>
</evidence>
<dbReference type="PANTHER" id="PTHR43115:SF4">
    <property type="entry name" value="DEHYDROGENASE_REDUCTASE SDR FAMILY MEMBER 11"/>
    <property type="match status" value="1"/>
</dbReference>
<evidence type="ECO:0000256" key="3">
    <source>
        <dbReference type="RuleBase" id="RU000363"/>
    </source>
</evidence>
<dbReference type="GO" id="GO:0016616">
    <property type="term" value="F:oxidoreductase activity, acting on the CH-OH group of donors, NAD or NADP as acceptor"/>
    <property type="evidence" value="ECO:0007669"/>
    <property type="project" value="UniProtKB-ARBA"/>
</dbReference>
<evidence type="ECO:0000256" key="1">
    <source>
        <dbReference type="ARBA" id="ARBA00006484"/>
    </source>
</evidence>